<keyword evidence="1" id="KW-0479">Metal-binding</keyword>
<dbReference type="OMA" id="NFNHCNS"/>
<evidence type="ECO:0000259" key="2">
    <source>
        <dbReference type="PROSITE" id="PS50157"/>
    </source>
</evidence>
<dbReference type="PROSITE" id="PS50157">
    <property type="entry name" value="ZINC_FINGER_C2H2_2"/>
    <property type="match status" value="1"/>
</dbReference>
<dbReference type="EMBL" id="CM001887">
    <property type="protein sequence ID" value="EOY32443.1"/>
    <property type="molecule type" value="Genomic_DNA"/>
</dbReference>
<dbReference type="Gramene" id="EOY32443">
    <property type="protein sequence ID" value="EOY32443"/>
    <property type="gene ID" value="TCM_040376"/>
</dbReference>
<gene>
    <name evidence="3" type="ORF">TCM_040376</name>
</gene>
<dbReference type="PROSITE" id="PS00028">
    <property type="entry name" value="ZINC_FINGER_C2H2_1"/>
    <property type="match status" value="1"/>
</dbReference>
<keyword evidence="1" id="KW-0862">Zinc</keyword>
<dbReference type="InterPro" id="IPR013087">
    <property type="entry name" value="Znf_C2H2_type"/>
</dbReference>
<evidence type="ECO:0000313" key="3">
    <source>
        <dbReference type="EMBL" id="EOY32443.1"/>
    </source>
</evidence>
<evidence type="ECO:0000256" key="1">
    <source>
        <dbReference type="PROSITE-ProRule" id="PRU00042"/>
    </source>
</evidence>
<dbReference type="HOGENOM" id="CLU_621755_0_0_1"/>
<dbReference type="eggNOG" id="ENOG502S88C">
    <property type="taxonomic scope" value="Eukaryota"/>
</dbReference>
<dbReference type="InParanoid" id="A0A061GSP6"/>
<name>A0A061GSP6_THECC</name>
<dbReference type="Proteomes" id="UP000026915">
    <property type="component" value="Chromosome 9"/>
</dbReference>
<feature type="domain" description="C2H2-type" evidence="2">
    <location>
        <begin position="331"/>
        <end position="358"/>
    </location>
</feature>
<proteinExistence type="predicted"/>
<keyword evidence="4" id="KW-1185">Reference proteome</keyword>
<evidence type="ECO:0000313" key="4">
    <source>
        <dbReference type="Proteomes" id="UP000026915"/>
    </source>
</evidence>
<organism evidence="3 4">
    <name type="scientific">Theobroma cacao</name>
    <name type="common">Cacao</name>
    <name type="synonym">Cocoa</name>
    <dbReference type="NCBI Taxonomy" id="3641"/>
    <lineage>
        <taxon>Eukaryota</taxon>
        <taxon>Viridiplantae</taxon>
        <taxon>Streptophyta</taxon>
        <taxon>Embryophyta</taxon>
        <taxon>Tracheophyta</taxon>
        <taxon>Spermatophyta</taxon>
        <taxon>Magnoliopsida</taxon>
        <taxon>eudicotyledons</taxon>
        <taxon>Gunneridae</taxon>
        <taxon>Pentapetalae</taxon>
        <taxon>rosids</taxon>
        <taxon>malvids</taxon>
        <taxon>Malvales</taxon>
        <taxon>Malvaceae</taxon>
        <taxon>Byttnerioideae</taxon>
        <taxon>Theobroma</taxon>
    </lineage>
</organism>
<dbReference type="GO" id="GO:0008270">
    <property type="term" value="F:zinc ion binding"/>
    <property type="evidence" value="ECO:0007669"/>
    <property type="project" value="UniProtKB-KW"/>
</dbReference>
<accession>A0A061GSP6</accession>
<dbReference type="AlphaFoldDB" id="A0A061GSP6"/>
<protein>
    <recommendedName>
        <fullName evidence="2">C2H2-type domain-containing protein</fullName>
    </recommendedName>
</protein>
<keyword evidence="1" id="KW-0863">Zinc-finger</keyword>
<reference evidence="3 4" key="1">
    <citation type="journal article" date="2013" name="Genome Biol.">
        <title>The genome sequence of the most widely cultivated cacao type and its use to identify candidate genes regulating pod color.</title>
        <authorList>
            <person name="Motamayor J.C."/>
            <person name="Mockaitis K."/>
            <person name="Schmutz J."/>
            <person name="Haiminen N."/>
            <person name="Iii D.L."/>
            <person name="Cornejo O."/>
            <person name="Findley S.D."/>
            <person name="Zheng P."/>
            <person name="Utro F."/>
            <person name="Royaert S."/>
            <person name="Saski C."/>
            <person name="Jenkins J."/>
            <person name="Podicheti R."/>
            <person name="Zhao M."/>
            <person name="Scheffler B.E."/>
            <person name="Stack J.C."/>
            <person name="Feltus F.A."/>
            <person name="Mustiga G.M."/>
            <person name="Amores F."/>
            <person name="Phillips W."/>
            <person name="Marelli J.P."/>
            <person name="May G.D."/>
            <person name="Shapiro H."/>
            <person name="Ma J."/>
            <person name="Bustamante C.D."/>
            <person name="Schnell R.J."/>
            <person name="Main D."/>
            <person name="Gilbert D."/>
            <person name="Parida L."/>
            <person name="Kuhn D.N."/>
        </authorList>
    </citation>
    <scope>NUCLEOTIDE SEQUENCE [LARGE SCALE GENOMIC DNA]</scope>
    <source>
        <strain evidence="4">cv. Matina 1-6</strain>
    </source>
</reference>
<sequence>MDWLSPIRSHISLAESQVKVFNPQECPAFAFFAIFIPMAENFNHCNSISSVGLGLGNQTIGARLFLSPTDSNIGLNRVIRDGDLIDSNIVLGQIGLISQRVTEVKKTYVSPNRVQLVHSFVDSVPLQNRPAFPLSDVTVTEVVKTTRFLTSTYSVERIFASSPTVTDQGIFPTSGVFVQAQPAVRNQPNQGLNPLVSQNPSIYQEALNILYHDSIRGKFKRETVFNPTSAYISEQPRYNQGPSFDQMAAIFQNPNNPIKSNYNTNQERSPSYVNPAVRVPSSRVRVPSPYENQPRFHGSTFEEISNENDYDYPLGYDGRTHSLRDYPEGVYGCPKCFVAFHTSQTFAAHIQAHYRHESKEERRRRMAVKCRRKDLRLVRSRHGLTAVPAESFKGTAKGKKNGKSKIENLEEAVYQGLVLDTPGAPAMKGPLHGVIIKQEPI</sequence>